<sequence length="121" mass="13581">MRVVHCCEGAEARPSFIFSTPPKMKCKRRTRAFSESIVPRKQVSEKRSNCKWKQVGTKWTAGKCEEDPKLSSQLQKISREITSSGRASPKEGFARLPCSLKEKAVILRKPTSPVGSPTERC</sequence>
<evidence type="ECO:0000313" key="1">
    <source>
        <dbReference type="EMBL" id="KFD55289.1"/>
    </source>
</evidence>
<dbReference type="EMBL" id="KL363201">
    <property type="protein sequence ID" value="KFD55289.1"/>
    <property type="molecule type" value="Genomic_DNA"/>
</dbReference>
<organism evidence="1 2">
    <name type="scientific">Trichuris suis</name>
    <name type="common">pig whipworm</name>
    <dbReference type="NCBI Taxonomy" id="68888"/>
    <lineage>
        <taxon>Eukaryota</taxon>
        <taxon>Metazoa</taxon>
        <taxon>Ecdysozoa</taxon>
        <taxon>Nematoda</taxon>
        <taxon>Enoplea</taxon>
        <taxon>Dorylaimia</taxon>
        <taxon>Trichinellida</taxon>
        <taxon>Trichuridae</taxon>
        <taxon>Trichuris</taxon>
    </lineage>
</organism>
<evidence type="ECO:0000313" key="2">
    <source>
        <dbReference type="Proteomes" id="UP000030764"/>
    </source>
</evidence>
<keyword evidence="2" id="KW-1185">Reference proteome</keyword>
<gene>
    <name evidence="1" type="ORF">M513_03930</name>
</gene>
<name>A0A085MDJ3_9BILA</name>
<proteinExistence type="predicted"/>
<dbReference type="AlphaFoldDB" id="A0A085MDJ3"/>
<protein>
    <submittedName>
        <fullName evidence="1">Uncharacterized protein</fullName>
    </submittedName>
</protein>
<reference evidence="1 2" key="1">
    <citation type="journal article" date="2014" name="Nat. Genet.">
        <title>Genome and transcriptome of the porcine whipworm Trichuris suis.</title>
        <authorList>
            <person name="Jex A.R."/>
            <person name="Nejsum P."/>
            <person name="Schwarz E.M."/>
            <person name="Hu L."/>
            <person name="Young N.D."/>
            <person name="Hall R.S."/>
            <person name="Korhonen P.K."/>
            <person name="Liao S."/>
            <person name="Thamsborg S."/>
            <person name="Xia J."/>
            <person name="Xu P."/>
            <person name="Wang S."/>
            <person name="Scheerlinck J.P."/>
            <person name="Hofmann A."/>
            <person name="Sternberg P.W."/>
            <person name="Wang J."/>
            <person name="Gasser R.B."/>
        </authorList>
    </citation>
    <scope>NUCLEOTIDE SEQUENCE [LARGE SCALE GENOMIC DNA]</scope>
    <source>
        <strain evidence="1">DCEP-RM93M</strain>
    </source>
</reference>
<accession>A0A085MDJ3</accession>
<dbReference type="Proteomes" id="UP000030764">
    <property type="component" value="Unassembled WGS sequence"/>
</dbReference>